<dbReference type="EMBL" id="VSSQ01000975">
    <property type="protein sequence ID" value="MPM03707.1"/>
    <property type="molecule type" value="Genomic_DNA"/>
</dbReference>
<proteinExistence type="predicted"/>
<sequence>MNGLEIIDIIEKSDRLPVMSSEITNIINMISDYDTINIEDLAEKIGSCGNLRESLLSNVNSGYFRLARKIESLSDAIVYLGMETVERLIIAYLIKYLIPNEMGRSKELNREKYWKHCLGTSISATLLAEKIGKKDKYKYFAYGLIHDLGVALLDICVPHIVDEVVIAQQKGIHQIIAERLVMKGATHEQFGQWQCEKWGLPEDIKEIVSHHHTPLMAKNYKEEVYILCIADSISSLYYERLLCLNTKYVLNKSVMKQMGITEEDIEEITKVLPMKVEEANKQLNFNLFQQ</sequence>
<comment type="caution">
    <text evidence="2">The sequence shown here is derived from an EMBL/GenBank/DDBJ whole genome shotgun (WGS) entry which is preliminary data.</text>
</comment>
<reference evidence="2" key="1">
    <citation type="submission" date="2019-08" db="EMBL/GenBank/DDBJ databases">
        <authorList>
            <person name="Kucharzyk K."/>
            <person name="Murdoch R.W."/>
            <person name="Higgins S."/>
            <person name="Loffler F."/>
        </authorList>
    </citation>
    <scope>NUCLEOTIDE SEQUENCE</scope>
</reference>
<dbReference type="CDD" id="cd00077">
    <property type="entry name" value="HDc"/>
    <property type="match status" value="1"/>
</dbReference>
<dbReference type="AlphaFoldDB" id="A0A644WJF2"/>
<dbReference type="Pfam" id="PF08668">
    <property type="entry name" value="HDOD"/>
    <property type="match status" value="1"/>
</dbReference>
<gene>
    <name evidence="2" type="ORF">SDC9_49974</name>
</gene>
<accession>A0A644WJF2</accession>
<protein>
    <recommendedName>
        <fullName evidence="1">HDOD domain-containing protein</fullName>
    </recommendedName>
</protein>
<dbReference type="SUPFAM" id="SSF109604">
    <property type="entry name" value="HD-domain/PDEase-like"/>
    <property type="match status" value="1"/>
</dbReference>
<dbReference type="Gene3D" id="1.10.3210.10">
    <property type="entry name" value="Hypothetical protein af1432"/>
    <property type="match status" value="1"/>
</dbReference>
<evidence type="ECO:0000313" key="2">
    <source>
        <dbReference type="EMBL" id="MPM03707.1"/>
    </source>
</evidence>
<dbReference type="InterPro" id="IPR013976">
    <property type="entry name" value="HDOD"/>
</dbReference>
<name>A0A644WJF2_9ZZZZ</name>
<feature type="domain" description="HDOD" evidence="1">
    <location>
        <begin position="16"/>
        <end position="214"/>
    </location>
</feature>
<dbReference type="InterPro" id="IPR003607">
    <property type="entry name" value="HD/PDEase_dom"/>
</dbReference>
<organism evidence="2">
    <name type="scientific">bioreactor metagenome</name>
    <dbReference type="NCBI Taxonomy" id="1076179"/>
    <lineage>
        <taxon>unclassified sequences</taxon>
        <taxon>metagenomes</taxon>
        <taxon>ecological metagenomes</taxon>
    </lineage>
</organism>
<evidence type="ECO:0000259" key="1">
    <source>
        <dbReference type="PROSITE" id="PS51833"/>
    </source>
</evidence>
<dbReference type="PROSITE" id="PS51833">
    <property type="entry name" value="HDOD"/>
    <property type="match status" value="1"/>
</dbReference>
<dbReference type="InterPro" id="IPR052340">
    <property type="entry name" value="RNase_Y/CdgJ"/>
</dbReference>
<dbReference type="PANTHER" id="PTHR33525">
    <property type="match status" value="1"/>
</dbReference>
<dbReference type="PANTHER" id="PTHR33525:SF3">
    <property type="entry name" value="RIBONUCLEASE Y"/>
    <property type="match status" value="1"/>
</dbReference>